<dbReference type="Proteomes" id="UP000294963">
    <property type="component" value="Unassembled WGS sequence"/>
</dbReference>
<dbReference type="AlphaFoldDB" id="A0A4R1XEY5"/>
<dbReference type="OrthoDB" id="6571799at2"/>
<name>A0A4R1XEY5_ACICA</name>
<organism evidence="1 2">
    <name type="scientific">Acinetobacter calcoaceticus</name>
    <dbReference type="NCBI Taxonomy" id="471"/>
    <lineage>
        <taxon>Bacteria</taxon>
        <taxon>Pseudomonadati</taxon>
        <taxon>Pseudomonadota</taxon>
        <taxon>Gammaproteobacteria</taxon>
        <taxon>Moraxellales</taxon>
        <taxon>Moraxellaceae</taxon>
        <taxon>Acinetobacter</taxon>
        <taxon>Acinetobacter calcoaceticus/baumannii complex</taxon>
    </lineage>
</organism>
<evidence type="ECO:0008006" key="3">
    <source>
        <dbReference type="Google" id="ProtNLM"/>
    </source>
</evidence>
<sequence length="306" mass="32500">MSSGAKQITKYGIETAPGVVAAKWQTLGFTSNSIDAAPQTTESQTIKDSRVAAGTFVTGVEIQGDVETEFAYGIQDELLECVAFNSFKGDVLTFGGKVRKTVSFVRGFEDVENYHTFTGCHINQWALSIPDQGIVTSKFSVMGMGRTPSTAPPTGTSTPAPDAIQFTSLSVGDILIDGIVKAGMCISQLDLTIDNTMQVQKCLGKQETSNIGAILETTMKGSGSVTISWSKNTAELYEKQFTNAPVSLSYSLKDSIGNIYKLDIPKVQLSGGLPSGSAGDLLTTQFSFTVADVAPTLTRTLFVKAP</sequence>
<dbReference type="InterPro" id="IPR044000">
    <property type="entry name" value="Phage_tube_2"/>
</dbReference>
<gene>
    <name evidence="1" type="ORF">EC844_12532</name>
</gene>
<proteinExistence type="predicted"/>
<dbReference type="EMBL" id="SLVJ01000025">
    <property type="protein sequence ID" value="TCM62304.1"/>
    <property type="molecule type" value="Genomic_DNA"/>
</dbReference>
<comment type="caution">
    <text evidence="1">The sequence shown here is derived from an EMBL/GenBank/DDBJ whole genome shotgun (WGS) entry which is preliminary data.</text>
</comment>
<dbReference type="Pfam" id="PF18906">
    <property type="entry name" value="Phage_tube_2"/>
    <property type="match status" value="1"/>
</dbReference>
<accession>A0A4R1XEY5</accession>
<reference evidence="1 2" key="1">
    <citation type="submission" date="2019-03" db="EMBL/GenBank/DDBJ databases">
        <title>Genomic analyses of the natural microbiome of Caenorhabditis elegans.</title>
        <authorList>
            <person name="Samuel B."/>
        </authorList>
    </citation>
    <scope>NUCLEOTIDE SEQUENCE [LARGE SCALE GENOMIC DNA]</scope>
    <source>
        <strain evidence="1 2">JUb89</strain>
    </source>
</reference>
<evidence type="ECO:0000313" key="2">
    <source>
        <dbReference type="Proteomes" id="UP000294963"/>
    </source>
</evidence>
<protein>
    <recommendedName>
        <fullName evidence="3">Phage tail protein</fullName>
    </recommendedName>
</protein>
<keyword evidence="2" id="KW-1185">Reference proteome</keyword>
<evidence type="ECO:0000313" key="1">
    <source>
        <dbReference type="EMBL" id="TCM62304.1"/>
    </source>
</evidence>